<protein>
    <submittedName>
        <fullName evidence="1">DUF2507 domain-containing protein</fullName>
    </submittedName>
</protein>
<dbReference type="Gene3D" id="3.30.1380.20">
    <property type="entry name" value="Trafficking protein particle complex subunit 3"/>
    <property type="match status" value="1"/>
</dbReference>
<dbReference type="EMBL" id="JBHTOA010000040">
    <property type="protein sequence ID" value="MFD1399782.1"/>
    <property type="molecule type" value="Genomic_DNA"/>
</dbReference>
<keyword evidence="2" id="KW-1185">Reference proteome</keyword>
<dbReference type="SUPFAM" id="SSF111126">
    <property type="entry name" value="Ligand-binding domain in the NO signalling and Golgi transport"/>
    <property type="match status" value="1"/>
</dbReference>
<proteinExistence type="predicted"/>
<dbReference type="Proteomes" id="UP001597199">
    <property type="component" value="Unassembled WGS sequence"/>
</dbReference>
<dbReference type="InterPro" id="IPR024096">
    <property type="entry name" value="NO_sig/Golgi_transp_ligand-bd"/>
</dbReference>
<name>A0ABW4BH12_9LACO</name>
<organism evidence="1 2">
    <name type="scientific">Lacticaseibacillus suilingensis</name>
    <dbReference type="NCBI Taxonomy" id="2799577"/>
    <lineage>
        <taxon>Bacteria</taxon>
        <taxon>Bacillati</taxon>
        <taxon>Bacillota</taxon>
        <taxon>Bacilli</taxon>
        <taxon>Lactobacillales</taxon>
        <taxon>Lactobacillaceae</taxon>
        <taxon>Lacticaseibacillus</taxon>
    </lineage>
</organism>
<comment type="caution">
    <text evidence="1">The sequence shown here is derived from an EMBL/GenBank/DDBJ whole genome shotgun (WGS) entry which is preliminary data.</text>
</comment>
<dbReference type="RefSeq" id="WP_204119132.1">
    <property type="nucleotide sequence ID" value="NZ_BOLV01000011.1"/>
</dbReference>
<sequence>MAKGTYQDLLALPAEGPLFGQLMLRDLLLPELLGEETSNISYWAGRALARKLPVDEAELTQLFAEVGFGELTAESAKRHERVYTLAGTVVATRIANFPQPDFQLEAGFLAESLQQALGVVVEANATVDTHKQKVHLTAAMDLKAEVPRPDMHVQL</sequence>
<accession>A0ABW4BH12</accession>
<evidence type="ECO:0000313" key="1">
    <source>
        <dbReference type="EMBL" id="MFD1399782.1"/>
    </source>
</evidence>
<dbReference type="InterPro" id="IPR019642">
    <property type="entry name" value="DUF2507"/>
</dbReference>
<evidence type="ECO:0000313" key="2">
    <source>
        <dbReference type="Proteomes" id="UP001597199"/>
    </source>
</evidence>
<reference evidence="2" key="1">
    <citation type="journal article" date="2019" name="Int. J. Syst. Evol. Microbiol.">
        <title>The Global Catalogue of Microorganisms (GCM) 10K type strain sequencing project: providing services to taxonomists for standard genome sequencing and annotation.</title>
        <authorList>
            <consortium name="The Broad Institute Genomics Platform"/>
            <consortium name="The Broad Institute Genome Sequencing Center for Infectious Disease"/>
            <person name="Wu L."/>
            <person name="Ma J."/>
        </authorList>
    </citation>
    <scope>NUCLEOTIDE SEQUENCE [LARGE SCALE GENOMIC DNA]</scope>
    <source>
        <strain evidence="2">CCM 9110</strain>
    </source>
</reference>
<dbReference type="Pfam" id="PF10702">
    <property type="entry name" value="DUF2507"/>
    <property type="match status" value="1"/>
</dbReference>
<gene>
    <name evidence="1" type="ORF">ACFQ41_10730</name>
</gene>